<evidence type="ECO:0000313" key="3">
    <source>
        <dbReference type="Proteomes" id="UP000196228"/>
    </source>
</evidence>
<dbReference type="InterPro" id="IPR049790">
    <property type="entry name" value="Rv3655c/TadE"/>
</dbReference>
<proteinExistence type="predicted"/>
<dbReference type="Proteomes" id="UP000196228">
    <property type="component" value="Chromosome"/>
</dbReference>
<name>A0A1Y0I0R1_CELCE</name>
<feature type="signal peptide" evidence="1">
    <location>
        <begin position="1"/>
        <end position="20"/>
    </location>
</feature>
<dbReference type="NCBIfam" id="NF041390">
    <property type="entry name" value="TadE_Rv3655c"/>
    <property type="match status" value="1"/>
</dbReference>
<protein>
    <submittedName>
        <fullName evidence="2">Pilus assembly protein TadE</fullName>
    </submittedName>
</protein>
<sequence length="97" mass="9644">MPAVVLVLVVVLTLAAAAGAQMRSADAARAAARAAAIGEDDATVRATALRVAGDGATVGVVRGDPWVEVRVTTPVVGGWLSGSPLRASGEAVAWVEP</sequence>
<keyword evidence="1" id="KW-0732">Signal</keyword>
<dbReference type="KEGG" id="cceu:CBR64_11760"/>
<dbReference type="EMBL" id="CP021383">
    <property type="protein sequence ID" value="ARU53850.1"/>
    <property type="molecule type" value="Genomic_DNA"/>
</dbReference>
<evidence type="ECO:0000256" key="1">
    <source>
        <dbReference type="SAM" id="SignalP"/>
    </source>
</evidence>
<reference evidence="2 3" key="1">
    <citation type="submission" date="2017-05" db="EMBL/GenBank/DDBJ databases">
        <authorList>
            <person name="Song R."/>
            <person name="Chenine A.L."/>
            <person name="Ruprecht R.M."/>
        </authorList>
    </citation>
    <scope>NUCLEOTIDE SEQUENCE [LARGE SCALE GENOMIC DNA]</scope>
    <source>
        <strain evidence="2 3">PSBB019</strain>
    </source>
</reference>
<organism evidence="2 3">
    <name type="scientific">Cellulosimicrobium cellulans</name>
    <name type="common">Arthrobacter luteus</name>
    <dbReference type="NCBI Taxonomy" id="1710"/>
    <lineage>
        <taxon>Bacteria</taxon>
        <taxon>Bacillati</taxon>
        <taxon>Actinomycetota</taxon>
        <taxon>Actinomycetes</taxon>
        <taxon>Micrococcales</taxon>
        <taxon>Promicromonosporaceae</taxon>
        <taxon>Cellulosimicrobium</taxon>
    </lineage>
</organism>
<feature type="chain" id="PRO_5039653232" evidence="1">
    <location>
        <begin position="21"/>
        <end position="97"/>
    </location>
</feature>
<dbReference type="OrthoDB" id="5150288at2"/>
<gene>
    <name evidence="2" type="ORF">CBR64_11760</name>
</gene>
<accession>A0A1Y0I0R1</accession>
<evidence type="ECO:0000313" key="2">
    <source>
        <dbReference type="EMBL" id="ARU53850.1"/>
    </source>
</evidence>
<dbReference type="AlphaFoldDB" id="A0A1Y0I0R1"/>